<dbReference type="AlphaFoldDB" id="A0A7I4YVE5"/>
<proteinExistence type="predicted"/>
<evidence type="ECO:0000313" key="2">
    <source>
        <dbReference type="WBParaSite" id="HCON_00145870-00001"/>
    </source>
</evidence>
<reference evidence="2" key="1">
    <citation type="submission" date="2020-12" db="UniProtKB">
        <authorList>
            <consortium name="WormBaseParasite"/>
        </authorList>
    </citation>
    <scope>IDENTIFICATION</scope>
    <source>
        <strain evidence="2">MHco3</strain>
    </source>
</reference>
<dbReference type="WBParaSite" id="HCON_00145870-00001">
    <property type="protein sequence ID" value="HCON_00145870-00001"/>
    <property type="gene ID" value="HCON_00145870"/>
</dbReference>
<organism evidence="1 2">
    <name type="scientific">Haemonchus contortus</name>
    <name type="common">Barber pole worm</name>
    <dbReference type="NCBI Taxonomy" id="6289"/>
    <lineage>
        <taxon>Eukaryota</taxon>
        <taxon>Metazoa</taxon>
        <taxon>Ecdysozoa</taxon>
        <taxon>Nematoda</taxon>
        <taxon>Chromadorea</taxon>
        <taxon>Rhabditida</taxon>
        <taxon>Rhabditina</taxon>
        <taxon>Rhabditomorpha</taxon>
        <taxon>Strongyloidea</taxon>
        <taxon>Trichostrongylidae</taxon>
        <taxon>Haemonchus</taxon>
    </lineage>
</organism>
<name>A0A7I4YVE5_HAECO</name>
<sequence>MLMMPFGHKAVVEASDDQNVLSTTQGPCRLKRVDRQGDIILREISSTALENILRHLKREYIGMEVDCTHAFCIADDVMLQIGNRIGRTMAGRNRQRLGEDGLQAKLNEDDIQEKRVST</sequence>
<evidence type="ECO:0000313" key="1">
    <source>
        <dbReference type="Proteomes" id="UP000025227"/>
    </source>
</evidence>
<protein>
    <submittedName>
        <fullName evidence="2">30S ribosomal protein S11</fullName>
    </submittedName>
</protein>
<dbReference type="OrthoDB" id="410104at2759"/>
<dbReference type="Proteomes" id="UP000025227">
    <property type="component" value="Unplaced"/>
</dbReference>
<keyword evidence="1" id="KW-1185">Reference proteome</keyword>
<accession>A0A7I4YVE5</accession>